<dbReference type="SUPFAM" id="SSF53720">
    <property type="entry name" value="ALDH-like"/>
    <property type="match status" value="1"/>
</dbReference>
<evidence type="ECO:0000256" key="5">
    <source>
        <dbReference type="RuleBase" id="RU003345"/>
    </source>
</evidence>
<evidence type="ECO:0000256" key="3">
    <source>
        <dbReference type="ARBA" id="ARBA00024226"/>
    </source>
</evidence>
<dbReference type="InterPro" id="IPR016161">
    <property type="entry name" value="Ald_DH/histidinol_DH"/>
</dbReference>
<dbReference type="Gene3D" id="3.40.605.10">
    <property type="entry name" value="Aldehyde Dehydrogenase, Chain A, domain 1"/>
    <property type="match status" value="1"/>
</dbReference>
<dbReference type="Gene3D" id="3.40.309.10">
    <property type="entry name" value="Aldehyde Dehydrogenase, Chain A, domain 2"/>
    <property type="match status" value="1"/>
</dbReference>
<evidence type="ECO:0000256" key="2">
    <source>
        <dbReference type="ARBA" id="ARBA00023002"/>
    </source>
</evidence>
<evidence type="ECO:0000259" key="6">
    <source>
        <dbReference type="Pfam" id="PF00171"/>
    </source>
</evidence>
<dbReference type="AlphaFoldDB" id="A0A8H4N2H5"/>
<evidence type="ECO:0000256" key="1">
    <source>
        <dbReference type="ARBA" id="ARBA00009986"/>
    </source>
</evidence>
<protein>
    <recommendedName>
        <fullName evidence="3">aldehyde dehydrogenase (NAD(+))</fullName>
        <ecNumber evidence="3">1.2.1.3</ecNumber>
    </recommendedName>
</protein>
<dbReference type="FunFam" id="3.40.309.10:FF:000012">
    <property type="entry name" value="Betaine aldehyde dehydrogenase"/>
    <property type="match status" value="1"/>
</dbReference>
<dbReference type="FunFam" id="3.40.605.10:FF:000050">
    <property type="entry name" value="Aldehyde dehydrogenase, mitochondrial"/>
    <property type="match status" value="1"/>
</dbReference>
<evidence type="ECO:0000256" key="4">
    <source>
        <dbReference type="PROSITE-ProRule" id="PRU10007"/>
    </source>
</evidence>
<dbReference type="Pfam" id="PF00171">
    <property type="entry name" value="Aldedh"/>
    <property type="match status" value="1"/>
</dbReference>
<dbReference type="OrthoDB" id="310895at2759"/>
<dbReference type="PROSITE" id="PS00687">
    <property type="entry name" value="ALDEHYDE_DEHYDR_GLU"/>
    <property type="match status" value="1"/>
</dbReference>
<organism evidence="7 8">
    <name type="scientific">Botryosphaeria dothidea</name>
    <dbReference type="NCBI Taxonomy" id="55169"/>
    <lineage>
        <taxon>Eukaryota</taxon>
        <taxon>Fungi</taxon>
        <taxon>Dikarya</taxon>
        <taxon>Ascomycota</taxon>
        <taxon>Pezizomycotina</taxon>
        <taxon>Dothideomycetes</taxon>
        <taxon>Dothideomycetes incertae sedis</taxon>
        <taxon>Botryosphaeriales</taxon>
        <taxon>Botryosphaeriaceae</taxon>
        <taxon>Botryosphaeria</taxon>
    </lineage>
</organism>
<dbReference type="GO" id="GO:0006598">
    <property type="term" value="P:polyamine catabolic process"/>
    <property type="evidence" value="ECO:0007669"/>
    <property type="project" value="TreeGrafter"/>
</dbReference>
<dbReference type="InterPro" id="IPR016163">
    <property type="entry name" value="Ald_DH_C"/>
</dbReference>
<dbReference type="InterPro" id="IPR016162">
    <property type="entry name" value="Ald_DH_N"/>
</dbReference>
<dbReference type="PANTHER" id="PTHR43720">
    <property type="entry name" value="2-AMINOMUCONIC SEMIALDEHYDE DEHYDROGENASE"/>
    <property type="match status" value="1"/>
</dbReference>
<keyword evidence="2 5" id="KW-0560">Oxidoreductase</keyword>
<dbReference type="Proteomes" id="UP000572817">
    <property type="component" value="Unassembled WGS sequence"/>
</dbReference>
<evidence type="ECO:0000313" key="8">
    <source>
        <dbReference type="Proteomes" id="UP000572817"/>
    </source>
</evidence>
<name>A0A8H4N2H5_9PEZI</name>
<dbReference type="EMBL" id="WWBZ02000051">
    <property type="protein sequence ID" value="KAF4304708.1"/>
    <property type="molecule type" value="Genomic_DNA"/>
</dbReference>
<dbReference type="InterPro" id="IPR029510">
    <property type="entry name" value="Ald_DH_CS_GLU"/>
</dbReference>
<evidence type="ECO:0000313" key="7">
    <source>
        <dbReference type="EMBL" id="KAF4304708.1"/>
    </source>
</evidence>
<dbReference type="PANTHER" id="PTHR43720:SF3">
    <property type="entry name" value="ALDEHYDE DEHYDROGENASE ALDH (AFU_ORTHOLOGUE AFUA_8G02310)-RELATED"/>
    <property type="match status" value="1"/>
</dbReference>
<gene>
    <name evidence="7" type="ORF">GTA08_BOTSDO08116</name>
</gene>
<dbReference type="GO" id="GO:0004029">
    <property type="term" value="F:aldehyde dehydrogenase (NAD+) activity"/>
    <property type="evidence" value="ECO:0007669"/>
    <property type="project" value="UniProtKB-EC"/>
</dbReference>
<comment type="caution">
    <text evidence="7">The sequence shown here is derived from an EMBL/GenBank/DDBJ whole genome shotgun (WGS) entry which is preliminary data.</text>
</comment>
<sequence>MSDLFTDLTAPNGLKYTQPLGLFINNEFVPSQSGKKIPSIDPATENEITSVHAGGAADIDAAVRAARAALKSPAWKDMDPTDRGNLMLKLAALIEAKRHLFATIDTWDNGKPYAVTHADDLPEAFNTIRYYAGWADKVAGQTVPTGPAKFAYTLRQPVGVVGQIIPWNYPLSMAAWKLGPALACGNAVVLKPAEQTPLSALVLAACIREAGFPPGVVNVVNGLGAEAGAALAGHPDVDKVAFTGSTATARRIMEAAAGTLKNVTLETGGKSPALVFADADLDQAAKWTHVGIMANQGQVCSATSRIFVQEDAYEDFVKAFRDTVEKVSVVGDPFDEKTFQGPQVTKQQYERVLKYAEIGKEEGATLVAGGEPLKEATSSGKGYFVAPTIFTDVTEQMAIYQEEVFGPFVVIGKFKNEEEALRLANNTSYGLGSAVFTKDLERATRVAREIESGTVWVNSSNDCDYRMPFGGVKQSGVGRELGEAGLEAYTQVKAVHINMGSRL</sequence>
<feature type="active site" evidence="4">
    <location>
        <position position="266"/>
    </location>
</feature>
<dbReference type="InterPro" id="IPR015590">
    <property type="entry name" value="Aldehyde_DH_dom"/>
</dbReference>
<proteinExistence type="inferred from homology"/>
<accession>A0A8H4N2H5</accession>
<keyword evidence="8" id="KW-1185">Reference proteome</keyword>
<reference evidence="7" key="1">
    <citation type="submission" date="2020-04" db="EMBL/GenBank/DDBJ databases">
        <title>Genome Assembly and Annotation of Botryosphaeria dothidea sdau 11-99, a Latent Pathogen of Apple Fruit Ring Rot in China.</title>
        <authorList>
            <person name="Yu C."/>
            <person name="Diao Y."/>
            <person name="Lu Q."/>
            <person name="Zhao J."/>
            <person name="Cui S."/>
            <person name="Peng C."/>
            <person name="He B."/>
            <person name="Liu H."/>
        </authorList>
    </citation>
    <scope>NUCLEOTIDE SEQUENCE [LARGE SCALE GENOMIC DNA]</scope>
    <source>
        <strain evidence="7">Sdau11-99</strain>
    </source>
</reference>
<dbReference type="EC" id="1.2.1.3" evidence="3"/>
<dbReference type="FunFam" id="3.40.605.10:FF:000026">
    <property type="entry name" value="Aldehyde dehydrogenase, putative"/>
    <property type="match status" value="1"/>
</dbReference>
<dbReference type="GO" id="GO:0046394">
    <property type="term" value="P:carboxylic acid biosynthetic process"/>
    <property type="evidence" value="ECO:0007669"/>
    <property type="project" value="UniProtKB-ARBA"/>
</dbReference>
<feature type="domain" description="Aldehyde dehydrogenase" evidence="6">
    <location>
        <begin position="28"/>
        <end position="495"/>
    </location>
</feature>
<comment type="similarity">
    <text evidence="1 5">Belongs to the aldehyde dehydrogenase family.</text>
</comment>